<keyword evidence="3" id="KW-1185">Reference proteome</keyword>
<evidence type="ECO:0000313" key="3">
    <source>
        <dbReference type="Proteomes" id="UP000266568"/>
    </source>
</evidence>
<keyword evidence="1" id="KW-0472">Membrane</keyword>
<keyword evidence="1" id="KW-0812">Transmembrane</keyword>
<name>A0A397P895_9SPHN</name>
<dbReference type="Proteomes" id="UP000266568">
    <property type="component" value="Unassembled WGS sequence"/>
</dbReference>
<reference evidence="2 3" key="1">
    <citation type="submission" date="2018-08" db="EMBL/GenBank/DDBJ databases">
        <title>Genomic Encyclopedia of Type Strains, Phase IV (KMG-IV): sequencing the most valuable type-strain genomes for metagenomic binning, comparative biology and taxonomic classification.</title>
        <authorList>
            <person name="Goeker M."/>
        </authorList>
    </citation>
    <scope>NUCLEOTIDE SEQUENCE [LARGE SCALE GENOMIC DNA]</scope>
    <source>
        <strain evidence="2 3">DSM 25527</strain>
    </source>
</reference>
<feature type="transmembrane region" description="Helical" evidence="1">
    <location>
        <begin position="45"/>
        <end position="66"/>
    </location>
</feature>
<dbReference type="AlphaFoldDB" id="A0A397P895"/>
<accession>A0A397P895</accession>
<dbReference type="OrthoDB" id="7392071at2"/>
<gene>
    <name evidence="2" type="ORF">DFR49_2520</name>
</gene>
<sequence length="92" mass="9298">MMDIDKALGRLAAAPVHDGLERLDEAVFARIHELNERDRRAPSHIAVAAAIGAVAMGIAGGGMPVATASAASLSPFGAASPLAPSTLLLGDR</sequence>
<keyword evidence="1" id="KW-1133">Transmembrane helix</keyword>
<evidence type="ECO:0000313" key="2">
    <source>
        <dbReference type="EMBL" id="RIA44279.1"/>
    </source>
</evidence>
<comment type="caution">
    <text evidence="2">The sequence shown here is derived from an EMBL/GenBank/DDBJ whole genome shotgun (WGS) entry which is preliminary data.</text>
</comment>
<organism evidence="2 3">
    <name type="scientific">Hephaestia caeni</name>
    <dbReference type="NCBI Taxonomy" id="645617"/>
    <lineage>
        <taxon>Bacteria</taxon>
        <taxon>Pseudomonadati</taxon>
        <taxon>Pseudomonadota</taxon>
        <taxon>Alphaproteobacteria</taxon>
        <taxon>Sphingomonadales</taxon>
        <taxon>Sphingomonadaceae</taxon>
        <taxon>Hephaestia</taxon>
    </lineage>
</organism>
<protein>
    <submittedName>
        <fullName evidence="2">Uncharacterized protein</fullName>
    </submittedName>
</protein>
<evidence type="ECO:0000256" key="1">
    <source>
        <dbReference type="SAM" id="Phobius"/>
    </source>
</evidence>
<dbReference type="EMBL" id="QXDC01000003">
    <property type="protein sequence ID" value="RIA44279.1"/>
    <property type="molecule type" value="Genomic_DNA"/>
</dbReference>
<proteinExistence type="predicted"/>
<dbReference type="RefSeq" id="WP_119035952.1">
    <property type="nucleotide sequence ID" value="NZ_QXDC01000003.1"/>
</dbReference>